<feature type="chain" id="PRO_5045715433" description="MYXO-CTERM domain-containing protein" evidence="2">
    <location>
        <begin position="23"/>
        <end position="133"/>
    </location>
</feature>
<protein>
    <recommendedName>
        <fullName evidence="5">MYXO-CTERM domain-containing protein</fullName>
    </recommendedName>
</protein>
<accession>A0ABQ2EPB7</accession>
<evidence type="ECO:0000313" key="4">
    <source>
        <dbReference type="Proteomes" id="UP000647587"/>
    </source>
</evidence>
<evidence type="ECO:0000313" key="3">
    <source>
        <dbReference type="EMBL" id="GGK19086.1"/>
    </source>
</evidence>
<organism evidence="3 4">
    <name type="scientific">Deinococcus malanensis</name>
    <dbReference type="NCBI Taxonomy" id="1706855"/>
    <lineage>
        <taxon>Bacteria</taxon>
        <taxon>Thermotogati</taxon>
        <taxon>Deinococcota</taxon>
        <taxon>Deinococci</taxon>
        <taxon>Deinococcales</taxon>
        <taxon>Deinococcaceae</taxon>
        <taxon>Deinococcus</taxon>
    </lineage>
</organism>
<sequence length="133" mass="13874">MTTIKKLTLALSLIVLPLSATAQTDATPLTENDTVTTPAESDTIPGNEGGELTDPDAIENDAVTTAAEDDGIAGNEVDTPVDGAIVESVDRDDADFPWGLLGLLGLTRLAGRRRRHEVKTAVKLGGPTDGPRQ</sequence>
<gene>
    <name evidence="3" type="ORF">GCM10008955_10650</name>
</gene>
<evidence type="ECO:0008006" key="5">
    <source>
        <dbReference type="Google" id="ProtNLM"/>
    </source>
</evidence>
<feature type="signal peptide" evidence="2">
    <location>
        <begin position="1"/>
        <end position="22"/>
    </location>
</feature>
<feature type="compositionally biased region" description="Polar residues" evidence="1">
    <location>
        <begin position="25"/>
        <end position="40"/>
    </location>
</feature>
<keyword evidence="2" id="KW-0732">Signal</keyword>
<proteinExistence type="predicted"/>
<keyword evidence="4" id="KW-1185">Reference proteome</keyword>
<evidence type="ECO:0000256" key="2">
    <source>
        <dbReference type="SAM" id="SignalP"/>
    </source>
</evidence>
<feature type="region of interest" description="Disordered" evidence="1">
    <location>
        <begin position="25"/>
        <end position="79"/>
    </location>
</feature>
<dbReference type="RefSeq" id="WP_189005215.1">
    <property type="nucleotide sequence ID" value="NZ_BMPP01000003.1"/>
</dbReference>
<reference evidence="4" key="1">
    <citation type="journal article" date="2019" name="Int. J. Syst. Evol. Microbiol.">
        <title>The Global Catalogue of Microorganisms (GCM) 10K type strain sequencing project: providing services to taxonomists for standard genome sequencing and annotation.</title>
        <authorList>
            <consortium name="The Broad Institute Genomics Platform"/>
            <consortium name="The Broad Institute Genome Sequencing Center for Infectious Disease"/>
            <person name="Wu L."/>
            <person name="Ma J."/>
        </authorList>
    </citation>
    <scope>NUCLEOTIDE SEQUENCE [LARGE SCALE GENOMIC DNA]</scope>
    <source>
        <strain evidence="4">JCM 30331</strain>
    </source>
</reference>
<dbReference type="Proteomes" id="UP000647587">
    <property type="component" value="Unassembled WGS sequence"/>
</dbReference>
<evidence type="ECO:0000256" key="1">
    <source>
        <dbReference type="SAM" id="MobiDB-lite"/>
    </source>
</evidence>
<dbReference type="EMBL" id="BMPP01000003">
    <property type="protein sequence ID" value="GGK19086.1"/>
    <property type="molecule type" value="Genomic_DNA"/>
</dbReference>
<name>A0ABQ2EPB7_9DEIO</name>
<comment type="caution">
    <text evidence="3">The sequence shown here is derived from an EMBL/GenBank/DDBJ whole genome shotgun (WGS) entry which is preliminary data.</text>
</comment>